<dbReference type="InterPro" id="IPR029058">
    <property type="entry name" value="AB_hydrolase_fold"/>
</dbReference>
<dbReference type="EMBL" id="JAUEPR010000178">
    <property type="protein sequence ID" value="KAK0460336.1"/>
    <property type="molecule type" value="Genomic_DNA"/>
</dbReference>
<evidence type="ECO:0000313" key="3">
    <source>
        <dbReference type="Proteomes" id="UP001175227"/>
    </source>
</evidence>
<organism evidence="2 3">
    <name type="scientific">Armillaria novae-zelandiae</name>
    <dbReference type="NCBI Taxonomy" id="153914"/>
    <lineage>
        <taxon>Eukaryota</taxon>
        <taxon>Fungi</taxon>
        <taxon>Dikarya</taxon>
        <taxon>Basidiomycota</taxon>
        <taxon>Agaricomycotina</taxon>
        <taxon>Agaricomycetes</taxon>
        <taxon>Agaricomycetidae</taxon>
        <taxon>Agaricales</taxon>
        <taxon>Marasmiineae</taxon>
        <taxon>Physalacriaceae</taxon>
        <taxon>Armillaria</taxon>
    </lineage>
</organism>
<dbReference type="PANTHER" id="PTHR33840:SF2">
    <property type="entry name" value="TLE1 PHOSPHOLIPASE DOMAIN-CONTAINING PROTEIN"/>
    <property type="match status" value="1"/>
</dbReference>
<comment type="caution">
    <text evidence="2">The sequence shown here is derived from an EMBL/GenBank/DDBJ whole genome shotgun (WGS) entry which is preliminary data.</text>
</comment>
<feature type="domain" description="T6SS Phospholipase effector Tle1-like catalytic" evidence="1">
    <location>
        <begin position="61"/>
        <end position="323"/>
    </location>
</feature>
<sequence length="488" mass="55602">MCKCQCDPLCNCLCPCLDHCICLSKHGDNHTCNKECGDGGEGGKVCKYRCKKECGSRNGYRNLVVCLDGTSNQFGHRNTNVVELHNRILKDDPDVPQLTFYSSGIGTYVPPSRLTIAHWLHNFDKAFAWSFKRLVEEAYRWIADHYQPGDRLFLFGFSRGAYQVRALAGMIEKLGLVFSGNKGLIPFAYELYSNRHKGIKIKNEAEAEALAVNFKRTFAREVKVHFVGVWDTVSSVGIAQTQPLPLTKSASHLCFFWHGLALDERRVKFLPEYLAGGRSPLSGNEHYEAPPNAKEVWFPGRHSDIQRGHTMDLSRVPLLWMENEAVSAGLKLAPLEWRWDHLHLDKPKNTLGWLWWPIEFLLLKHLKYTNKESTTHEPHLGRGRLIVPSQLIHASLAFKEDYMPSAVFIGTTEAAWWPLIGIGKVEDLSWADEWQDVLEMDLFDHSVAQVAMEELQTFKLRSNSVIQEHEVVRQVVLLQRLSFMALSS</sequence>
<dbReference type="Proteomes" id="UP001175227">
    <property type="component" value="Unassembled WGS sequence"/>
</dbReference>
<protein>
    <recommendedName>
        <fullName evidence="1">T6SS Phospholipase effector Tle1-like catalytic domain-containing protein</fullName>
    </recommendedName>
</protein>
<evidence type="ECO:0000313" key="2">
    <source>
        <dbReference type="EMBL" id="KAK0460336.1"/>
    </source>
</evidence>
<dbReference type="InterPro" id="IPR018712">
    <property type="entry name" value="Tle1-like_cat"/>
</dbReference>
<dbReference type="SUPFAM" id="SSF53474">
    <property type="entry name" value="alpha/beta-Hydrolases"/>
    <property type="match status" value="1"/>
</dbReference>
<proteinExistence type="predicted"/>
<reference evidence="2" key="1">
    <citation type="submission" date="2023-06" db="EMBL/GenBank/DDBJ databases">
        <authorList>
            <consortium name="Lawrence Berkeley National Laboratory"/>
            <person name="Ahrendt S."/>
            <person name="Sahu N."/>
            <person name="Indic B."/>
            <person name="Wong-Bajracharya J."/>
            <person name="Merenyi Z."/>
            <person name="Ke H.-M."/>
            <person name="Monk M."/>
            <person name="Kocsube S."/>
            <person name="Drula E."/>
            <person name="Lipzen A."/>
            <person name="Balint B."/>
            <person name="Henrissat B."/>
            <person name="Andreopoulos B."/>
            <person name="Martin F.M."/>
            <person name="Harder C.B."/>
            <person name="Rigling D."/>
            <person name="Ford K.L."/>
            <person name="Foster G.D."/>
            <person name="Pangilinan J."/>
            <person name="Papanicolaou A."/>
            <person name="Barry K."/>
            <person name="LaButti K."/>
            <person name="Viragh M."/>
            <person name="Koriabine M."/>
            <person name="Yan M."/>
            <person name="Riley R."/>
            <person name="Champramary S."/>
            <person name="Plett K.L."/>
            <person name="Tsai I.J."/>
            <person name="Slot J."/>
            <person name="Sipos G."/>
            <person name="Plett J."/>
            <person name="Nagy L.G."/>
            <person name="Grigoriev I.V."/>
        </authorList>
    </citation>
    <scope>NUCLEOTIDE SEQUENCE</scope>
    <source>
        <strain evidence="2">ICMP 16352</strain>
    </source>
</reference>
<evidence type="ECO:0000259" key="1">
    <source>
        <dbReference type="Pfam" id="PF09994"/>
    </source>
</evidence>
<dbReference type="PANTHER" id="PTHR33840">
    <property type="match status" value="1"/>
</dbReference>
<dbReference type="Pfam" id="PF09994">
    <property type="entry name" value="T6SS_Tle1-like_cat"/>
    <property type="match status" value="1"/>
</dbReference>
<name>A0AA39N6T7_9AGAR</name>
<accession>A0AA39N6T7</accession>
<gene>
    <name evidence="2" type="ORF">IW261DRAFT_1349831</name>
</gene>
<dbReference type="AlphaFoldDB" id="A0AA39N6T7"/>
<keyword evidence="3" id="KW-1185">Reference proteome</keyword>